<keyword evidence="8 10" id="KW-0675">Receptor</keyword>
<dbReference type="HOGENOM" id="CLU_059644_0_0_1"/>
<accession>D7EI05</accession>
<dbReference type="PANTHER" id="PTHR21137">
    <property type="entry name" value="ODORANT RECEPTOR"/>
    <property type="match status" value="1"/>
</dbReference>
<evidence type="ECO:0000256" key="7">
    <source>
        <dbReference type="ARBA" id="ARBA00023136"/>
    </source>
</evidence>
<comment type="similarity">
    <text evidence="10">Belongs to the insect chemoreceptor superfamily. Heteromeric odorant receptor channel (TC 1.A.69) family.</text>
</comment>
<evidence type="ECO:0000256" key="10">
    <source>
        <dbReference type="RuleBase" id="RU351113"/>
    </source>
</evidence>
<protein>
    <recommendedName>
        <fullName evidence="10">Odorant receptor</fullName>
    </recommendedName>
</protein>
<keyword evidence="4 10" id="KW-0812">Transmembrane</keyword>
<feature type="transmembrane region" description="Helical" evidence="10">
    <location>
        <begin position="284"/>
        <end position="302"/>
    </location>
</feature>
<keyword evidence="12" id="KW-1185">Reference proteome</keyword>
<evidence type="ECO:0000256" key="6">
    <source>
        <dbReference type="ARBA" id="ARBA00022989"/>
    </source>
</evidence>
<evidence type="ECO:0000256" key="9">
    <source>
        <dbReference type="ARBA" id="ARBA00023224"/>
    </source>
</evidence>
<dbReference type="InterPro" id="IPR004117">
    <property type="entry name" value="7tm6_olfct_rcpt"/>
</dbReference>
<evidence type="ECO:0000313" key="12">
    <source>
        <dbReference type="Proteomes" id="UP000007266"/>
    </source>
</evidence>
<evidence type="ECO:0000313" key="11">
    <source>
        <dbReference type="EMBL" id="EFA12943.1"/>
    </source>
</evidence>
<feature type="transmembrane region" description="Helical" evidence="10">
    <location>
        <begin position="248"/>
        <end position="272"/>
    </location>
</feature>
<feature type="transmembrane region" description="Helical" evidence="10">
    <location>
        <begin position="112"/>
        <end position="133"/>
    </location>
</feature>
<gene>
    <name evidence="11" type="primary">Or243</name>
    <name evidence="11" type="ORF">TcasGA2_TC030396</name>
</gene>
<feature type="transmembrane region" description="Helical" evidence="10">
    <location>
        <begin position="14"/>
        <end position="35"/>
    </location>
</feature>
<dbReference type="GO" id="GO:0005549">
    <property type="term" value="F:odorant binding"/>
    <property type="evidence" value="ECO:0007669"/>
    <property type="project" value="InterPro"/>
</dbReference>
<name>D7EI05_TRICA</name>
<keyword evidence="6 10" id="KW-1133">Transmembrane helix</keyword>
<evidence type="ECO:0000256" key="1">
    <source>
        <dbReference type="ARBA" id="ARBA00004651"/>
    </source>
</evidence>
<evidence type="ECO:0000256" key="2">
    <source>
        <dbReference type="ARBA" id="ARBA00022475"/>
    </source>
</evidence>
<sequence>MGEHDDPFSVLRMLLYINIDSKITNVLTVLLVIIYTLEHCLEINYMITNFNLNLLIRYGPVTTFSLLMTVGALIPVALGKEIFEVVAFHRNTCWPLNMIREDAQTKLKRQCYVVNGCLFVIVLLLLSTLIIYLPFFGNQRELLLCIQVFEKYFGKWSFIPYYFYFVGFAFLYYQFFRISFGFVYIFLETQLQYFLIEEYLFETYHIDNLKHWKYLQDTQYQEEIGKSLRLCIAHHNDLKKLVKTSVKLTITAMPVFLLLGVFLYISSFAHIINFADTMTNILKLRMFLFLASTMSITIMFCWTGQQLINVTSNIFFTLSGAPWYYWNLENIKILLTFLTNCTKNESIVLAGICLDYKMFVTMCRISFSYAVVLFNFRKQSLI</sequence>
<dbReference type="GO" id="GO:0050911">
    <property type="term" value="P:detection of chemical stimulus involved in sensory perception of smell"/>
    <property type="evidence" value="ECO:0000318"/>
    <property type="project" value="GO_Central"/>
</dbReference>
<feature type="transmembrane region" description="Helical" evidence="10">
    <location>
        <begin position="55"/>
        <end position="78"/>
    </location>
</feature>
<evidence type="ECO:0000256" key="5">
    <source>
        <dbReference type="ARBA" id="ARBA00022725"/>
    </source>
</evidence>
<dbReference type="GO" id="GO:0007165">
    <property type="term" value="P:signal transduction"/>
    <property type="evidence" value="ECO:0007669"/>
    <property type="project" value="UniProtKB-KW"/>
</dbReference>
<keyword evidence="3 10" id="KW-0716">Sensory transduction</keyword>
<evidence type="ECO:0000256" key="3">
    <source>
        <dbReference type="ARBA" id="ARBA00022606"/>
    </source>
</evidence>
<dbReference type="Proteomes" id="UP000007266">
    <property type="component" value="Unassembled WGS sequence"/>
</dbReference>
<proteinExistence type="inferred from homology"/>
<keyword evidence="9 10" id="KW-0807">Transducer</keyword>
<feature type="transmembrane region" description="Helical" evidence="10">
    <location>
        <begin position="161"/>
        <end position="187"/>
    </location>
</feature>
<dbReference type="GO" id="GO:0004984">
    <property type="term" value="F:olfactory receptor activity"/>
    <property type="evidence" value="ECO:0000318"/>
    <property type="project" value="GO_Central"/>
</dbReference>
<dbReference type="GO" id="GO:0005886">
    <property type="term" value="C:plasma membrane"/>
    <property type="evidence" value="ECO:0000318"/>
    <property type="project" value="GO_Central"/>
</dbReference>
<keyword evidence="5 10" id="KW-0552">Olfaction</keyword>
<reference evidence="11 12" key="1">
    <citation type="journal article" date="2008" name="Nature">
        <title>The genome of the model beetle and pest Tribolium castaneum.</title>
        <authorList>
            <consortium name="Tribolium Genome Sequencing Consortium"/>
            <person name="Richards S."/>
            <person name="Gibbs R.A."/>
            <person name="Weinstock G.M."/>
            <person name="Brown S.J."/>
            <person name="Denell R."/>
            <person name="Beeman R.W."/>
            <person name="Gibbs R."/>
            <person name="Beeman R.W."/>
            <person name="Brown S.J."/>
            <person name="Bucher G."/>
            <person name="Friedrich M."/>
            <person name="Grimmelikhuijzen C.J."/>
            <person name="Klingler M."/>
            <person name="Lorenzen M."/>
            <person name="Richards S."/>
            <person name="Roth S."/>
            <person name="Schroder R."/>
            <person name="Tautz D."/>
            <person name="Zdobnov E.M."/>
            <person name="Muzny D."/>
            <person name="Gibbs R.A."/>
            <person name="Weinstock G.M."/>
            <person name="Attaway T."/>
            <person name="Bell S."/>
            <person name="Buhay C.J."/>
            <person name="Chandrabose M.N."/>
            <person name="Chavez D."/>
            <person name="Clerk-Blankenburg K.P."/>
            <person name="Cree A."/>
            <person name="Dao M."/>
            <person name="Davis C."/>
            <person name="Chacko J."/>
            <person name="Dinh H."/>
            <person name="Dugan-Rocha S."/>
            <person name="Fowler G."/>
            <person name="Garner T.T."/>
            <person name="Garnes J."/>
            <person name="Gnirke A."/>
            <person name="Hawes A."/>
            <person name="Hernandez J."/>
            <person name="Hines S."/>
            <person name="Holder M."/>
            <person name="Hume J."/>
            <person name="Jhangiani S.N."/>
            <person name="Joshi V."/>
            <person name="Khan Z.M."/>
            <person name="Jackson L."/>
            <person name="Kovar C."/>
            <person name="Kowis A."/>
            <person name="Lee S."/>
            <person name="Lewis L.R."/>
            <person name="Margolis J."/>
            <person name="Morgan M."/>
            <person name="Nazareth L.V."/>
            <person name="Nguyen N."/>
            <person name="Okwuonu G."/>
            <person name="Parker D."/>
            <person name="Richards S."/>
            <person name="Ruiz S.J."/>
            <person name="Santibanez J."/>
            <person name="Savard J."/>
            <person name="Scherer S.E."/>
            <person name="Schneider B."/>
            <person name="Sodergren E."/>
            <person name="Tautz D."/>
            <person name="Vattahil S."/>
            <person name="Villasana D."/>
            <person name="White C.S."/>
            <person name="Wright R."/>
            <person name="Park Y."/>
            <person name="Beeman R.W."/>
            <person name="Lord J."/>
            <person name="Oppert B."/>
            <person name="Lorenzen M."/>
            <person name="Brown S."/>
            <person name="Wang L."/>
            <person name="Savard J."/>
            <person name="Tautz D."/>
            <person name="Richards S."/>
            <person name="Weinstock G."/>
            <person name="Gibbs R.A."/>
            <person name="Liu Y."/>
            <person name="Worley K."/>
            <person name="Weinstock G."/>
            <person name="Elsik C.G."/>
            <person name="Reese J.T."/>
            <person name="Elhaik E."/>
            <person name="Landan G."/>
            <person name="Graur D."/>
            <person name="Arensburger P."/>
            <person name="Atkinson P."/>
            <person name="Beeman R.W."/>
            <person name="Beidler J."/>
            <person name="Brown S.J."/>
            <person name="Demuth J.P."/>
            <person name="Drury D.W."/>
            <person name="Du Y.Z."/>
            <person name="Fujiwara H."/>
            <person name="Lorenzen M."/>
            <person name="Maselli V."/>
            <person name="Osanai M."/>
            <person name="Park Y."/>
            <person name="Robertson H.M."/>
            <person name="Tu Z."/>
            <person name="Wang J.J."/>
            <person name="Wang S."/>
            <person name="Richards S."/>
            <person name="Song H."/>
            <person name="Zhang L."/>
            <person name="Sodergren E."/>
            <person name="Werner D."/>
            <person name="Stanke M."/>
            <person name="Morgenstern B."/>
            <person name="Solovyev V."/>
            <person name="Kosarev P."/>
            <person name="Brown G."/>
            <person name="Chen H.C."/>
            <person name="Ermolaeva O."/>
            <person name="Hlavina W."/>
            <person name="Kapustin Y."/>
            <person name="Kiryutin B."/>
            <person name="Kitts P."/>
            <person name="Maglott D."/>
            <person name="Pruitt K."/>
            <person name="Sapojnikov V."/>
            <person name="Souvorov A."/>
            <person name="Mackey A.J."/>
            <person name="Waterhouse R.M."/>
            <person name="Wyder S."/>
            <person name="Zdobnov E.M."/>
            <person name="Zdobnov E.M."/>
            <person name="Wyder S."/>
            <person name="Kriventseva E.V."/>
            <person name="Kadowaki T."/>
            <person name="Bork P."/>
            <person name="Aranda M."/>
            <person name="Bao R."/>
            <person name="Beermann A."/>
            <person name="Berns N."/>
            <person name="Bolognesi R."/>
            <person name="Bonneton F."/>
            <person name="Bopp D."/>
            <person name="Brown S.J."/>
            <person name="Bucher G."/>
            <person name="Butts T."/>
            <person name="Chaumot A."/>
            <person name="Denell R.E."/>
            <person name="Ferrier D.E."/>
            <person name="Friedrich M."/>
            <person name="Gordon C.M."/>
            <person name="Jindra M."/>
            <person name="Klingler M."/>
            <person name="Lan Q."/>
            <person name="Lattorff H.M."/>
            <person name="Laudet V."/>
            <person name="von Levetsow C."/>
            <person name="Liu Z."/>
            <person name="Lutz R."/>
            <person name="Lynch J.A."/>
            <person name="da Fonseca R.N."/>
            <person name="Posnien N."/>
            <person name="Reuter R."/>
            <person name="Roth S."/>
            <person name="Savard J."/>
            <person name="Schinko J.B."/>
            <person name="Schmitt C."/>
            <person name="Schoppmeier M."/>
            <person name="Schroder R."/>
            <person name="Shippy T.D."/>
            <person name="Simonnet F."/>
            <person name="Marques-Souza H."/>
            <person name="Tautz D."/>
            <person name="Tomoyasu Y."/>
            <person name="Trauner J."/>
            <person name="Van der Zee M."/>
            <person name="Vervoort M."/>
            <person name="Wittkopp N."/>
            <person name="Wimmer E.A."/>
            <person name="Yang X."/>
            <person name="Jones A.K."/>
            <person name="Sattelle D.B."/>
            <person name="Ebert P.R."/>
            <person name="Nelson D."/>
            <person name="Scott J.G."/>
            <person name="Beeman R.W."/>
            <person name="Muthukrishnan S."/>
            <person name="Kramer K.J."/>
            <person name="Arakane Y."/>
            <person name="Beeman R.W."/>
            <person name="Zhu Q."/>
            <person name="Hogenkamp D."/>
            <person name="Dixit R."/>
            <person name="Oppert B."/>
            <person name="Jiang H."/>
            <person name="Zou Z."/>
            <person name="Marshall J."/>
            <person name="Elpidina E."/>
            <person name="Vinokurov K."/>
            <person name="Oppert C."/>
            <person name="Zou Z."/>
            <person name="Evans J."/>
            <person name="Lu Z."/>
            <person name="Zhao P."/>
            <person name="Sumathipala N."/>
            <person name="Altincicek B."/>
            <person name="Vilcinskas A."/>
            <person name="Williams M."/>
            <person name="Hultmark D."/>
            <person name="Hetru C."/>
            <person name="Jiang H."/>
            <person name="Grimmelikhuijzen C.J."/>
            <person name="Hauser F."/>
            <person name="Cazzamali G."/>
            <person name="Williamson M."/>
            <person name="Park Y."/>
            <person name="Li B."/>
            <person name="Tanaka Y."/>
            <person name="Predel R."/>
            <person name="Neupert S."/>
            <person name="Schachtner J."/>
            <person name="Verleyen P."/>
            <person name="Raible F."/>
            <person name="Bork P."/>
            <person name="Friedrich M."/>
            <person name="Walden K.K."/>
            <person name="Robertson H.M."/>
            <person name="Angeli S."/>
            <person name="Foret S."/>
            <person name="Bucher G."/>
            <person name="Schuetz S."/>
            <person name="Maleszka R."/>
            <person name="Wimmer E.A."/>
            <person name="Beeman R.W."/>
            <person name="Lorenzen M."/>
            <person name="Tomoyasu Y."/>
            <person name="Miller S.C."/>
            <person name="Grossmann D."/>
            <person name="Bucher G."/>
        </authorList>
    </citation>
    <scope>NUCLEOTIDE SEQUENCE [LARGE SCALE GENOMIC DNA]</scope>
    <source>
        <strain evidence="11 12">Georgia GA2</strain>
    </source>
</reference>
<evidence type="ECO:0000256" key="8">
    <source>
        <dbReference type="ARBA" id="ARBA00023170"/>
    </source>
</evidence>
<dbReference type="PhylomeDB" id="D7EI05"/>
<dbReference type="PANTHER" id="PTHR21137:SF35">
    <property type="entry name" value="ODORANT RECEPTOR 19A-RELATED"/>
    <property type="match status" value="1"/>
</dbReference>
<dbReference type="EMBL" id="KQ972204">
    <property type="protein sequence ID" value="EFA12943.1"/>
    <property type="molecule type" value="Genomic_DNA"/>
</dbReference>
<dbReference type="InParanoid" id="D7EI05"/>
<comment type="subcellular location">
    <subcellularLocation>
        <location evidence="1 10">Cell membrane</location>
        <topology evidence="1 10">Multi-pass membrane protein</topology>
    </subcellularLocation>
</comment>
<reference evidence="11 12" key="2">
    <citation type="journal article" date="2010" name="Nucleic Acids Res.">
        <title>BeetleBase in 2010: revisions to provide comprehensive genomic information for Tribolium castaneum.</title>
        <authorList>
            <person name="Kim H.S."/>
            <person name="Murphy T."/>
            <person name="Xia J."/>
            <person name="Caragea D."/>
            <person name="Park Y."/>
            <person name="Beeman R.W."/>
            <person name="Lorenzen M.D."/>
            <person name="Butcher S."/>
            <person name="Manak J.R."/>
            <person name="Brown S.J."/>
        </authorList>
    </citation>
    <scope>NUCLEOTIDE SEQUENCE [LARGE SCALE GENOMIC DNA]</scope>
    <source>
        <strain evidence="11 12">Georgia GA2</strain>
    </source>
</reference>
<evidence type="ECO:0000256" key="4">
    <source>
        <dbReference type="ARBA" id="ARBA00022692"/>
    </source>
</evidence>
<organism evidence="11 12">
    <name type="scientific">Tribolium castaneum</name>
    <name type="common">Red flour beetle</name>
    <dbReference type="NCBI Taxonomy" id="7070"/>
    <lineage>
        <taxon>Eukaryota</taxon>
        <taxon>Metazoa</taxon>
        <taxon>Ecdysozoa</taxon>
        <taxon>Arthropoda</taxon>
        <taxon>Hexapoda</taxon>
        <taxon>Insecta</taxon>
        <taxon>Pterygota</taxon>
        <taxon>Neoptera</taxon>
        <taxon>Endopterygota</taxon>
        <taxon>Coleoptera</taxon>
        <taxon>Polyphaga</taxon>
        <taxon>Cucujiformia</taxon>
        <taxon>Tenebrionidae</taxon>
        <taxon>Tenebrionidae incertae sedis</taxon>
        <taxon>Tribolium</taxon>
    </lineage>
</organism>
<dbReference type="AlphaFoldDB" id="D7EI05"/>
<keyword evidence="2" id="KW-1003">Cell membrane</keyword>
<keyword evidence="7 10" id="KW-0472">Membrane</keyword>
<feature type="transmembrane region" description="Helical" evidence="10">
    <location>
        <begin position="346"/>
        <end position="376"/>
    </location>
</feature>